<evidence type="ECO:0000313" key="1">
    <source>
        <dbReference type="EMBL" id="KIL61339.1"/>
    </source>
</evidence>
<sequence length="74" mass="8352">MEKSTLRALLWAAAFSIKERATGNDYDSSLDSHRDVVEVPLYDSGTDTTALLAWSFPVNKDPRYVPRICEDWCG</sequence>
<gene>
    <name evidence="1" type="ORF">M378DRAFT_857564</name>
</gene>
<evidence type="ECO:0000313" key="2">
    <source>
        <dbReference type="Proteomes" id="UP000054549"/>
    </source>
</evidence>
<dbReference type="AlphaFoldDB" id="A0A0C2T485"/>
<organism evidence="1 2">
    <name type="scientific">Amanita muscaria (strain Koide BX008)</name>
    <dbReference type="NCBI Taxonomy" id="946122"/>
    <lineage>
        <taxon>Eukaryota</taxon>
        <taxon>Fungi</taxon>
        <taxon>Dikarya</taxon>
        <taxon>Basidiomycota</taxon>
        <taxon>Agaricomycotina</taxon>
        <taxon>Agaricomycetes</taxon>
        <taxon>Agaricomycetidae</taxon>
        <taxon>Agaricales</taxon>
        <taxon>Pluteineae</taxon>
        <taxon>Amanitaceae</taxon>
        <taxon>Amanita</taxon>
    </lineage>
</organism>
<dbReference type="InParanoid" id="A0A0C2T485"/>
<accession>A0A0C2T485</accession>
<name>A0A0C2T485_AMAMK</name>
<dbReference type="HOGENOM" id="CLU_2687306_0_0_1"/>
<proteinExistence type="predicted"/>
<reference evidence="1 2" key="1">
    <citation type="submission" date="2014-04" db="EMBL/GenBank/DDBJ databases">
        <title>Evolutionary Origins and Diversification of the Mycorrhizal Mutualists.</title>
        <authorList>
            <consortium name="DOE Joint Genome Institute"/>
            <consortium name="Mycorrhizal Genomics Consortium"/>
            <person name="Kohler A."/>
            <person name="Kuo A."/>
            <person name="Nagy L.G."/>
            <person name="Floudas D."/>
            <person name="Copeland A."/>
            <person name="Barry K.W."/>
            <person name="Cichocki N."/>
            <person name="Veneault-Fourrey C."/>
            <person name="LaButti K."/>
            <person name="Lindquist E.A."/>
            <person name="Lipzen A."/>
            <person name="Lundell T."/>
            <person name="Morin E."/>
            <person name="Murat C."/>
            <person name="Riley R."/>
            <person name="Ohm R."/>
            <person name="Sun H."/>
            <person name="Tunlid A."/>
            <person name="Henrissat B."/>
            <person name="Grigoriev I.V."/>
            <person name="Hibbett D.S."/>
            <person name="Martin F."/>
        </authorList>
    </citation>
    <scope>NUCLEOTIDE SEQUENCE [LARGE SCALE GENOMIC DNA]</scope>
    <source>
        <strain evidence="1 2">Koide BX008</strain>
    </source>
</reference>
<protein>
    <submittedName>
        <fullName evidence="1">Uncharacterized protein</fullName>
    </submittedName>
</protein>
<dbReference type="EMBL" id="KN818285">
    <property type="protein sequence ID" value="KIL61339.1"/>
    <property type="molecule type" value="Genomic_DNA"/>
</dbReference>
<dbReference type="Proteomes" id="UP000054549">
    <property type="component" value="Unassembled WGS sequence"/>
</dbReference>
<keyword evidence="2" id="KW-1185">Reference proteome</keyword>